<evidence type="ECO:0000256" key="1">
    <source>
        <dbReference type="ARBA" id="ARBA00010923"/>
    </source>
</evidence>
<dbReference type="EMBL" id="CP103423">
    <property type="protein sequence ID" value="UWD34435.1"/>
    <property type="molecule type" value="Genomic_DNA"/>
</dbReference>
<keyword evidence="3" id="KW-0238">DNA-binding</keyword>
<dbReference type="PANTHER" id="PTHR30408:SF13">
    <property type="entry name" value="TYPE I RESTRICTION ENZYME HINDI SPECIFICITY SUBUNIT"/>
    <property type="match status" value="1"/>
</dbReference>
<dbReference type="Pfam" id="PF01420">
    <property type="entry name" value="Methylase_S"/>
    <property type="match status" value="1"/>
</dbReference>
<organism evidence="5 6">
    <name type="scientific">Mesomycoplasma molare</name>
    <dbReference type="NCBI Taxonomy" id="171288"/>
    <lineage>
        <taxon>Bacteria</taxon>
        <taxon>Bacillati</taxon>
        <taxon>Mycoplasmatota</taxon>
        <taxon>Mycoplasmoidales</taxon>
        <taxon>Metamycoplasmataceae</taxon>
        <taxon>Mesomycoplasma</taxon>
    </lineage>
</organism>
<name>A0ABY5TW50_9BACT</name>
<dbReference type="GO" id="GO:0004519">
    <property type="term" value="F:endonuclease activity"/>
    <property type="evidence" value="ECO:0007669"/>
    <property type="project" value="UniProtKB-KW"/>
</dbReference>
<dbReference type="Proteomes" id="UP001058364">
    <property type="component" value="Chromosome"/>
</dbReference>
<reference evidence="5" key="1">
    <citation type="submission" date="2022-08" db="EMBL/GenBank/DDBJ databases">
        <title>Complete genome sequence of Mycoplasma molare type strain H 542.</title>
        <authorList>
            <person name="Spergser J."/>
        </authorList>
    </citation>
    <scope>NUCLEOTIDE SEQUENCE</scope>
    <source>
        <strain evidence="5">H 542</strain>
    </source>
</reference>
<comment type="similarity">
    <text evidence="1">Belongs to the type-I restriction system S methylase family.</text>
</comment>
<evidence type="ECO:0000256" key="2">
    <source>
        <dbReference type="ARBA" id="ARBA00022747"/>
    </source>
</evidence>
<gene>
    <name evidence="5" type="ORF">NX772_01230</name>
</gene>
<evidence type="ECO:0000313" key="6">
    <source>
        <dbReference type="Proteomes" id="UP001058364"/>
    </source>
</evidence>
<protein>
    <submittedName>
        <fullName evidence="5">Restriction endonuclease subunit S</fullName>
        <ecNumber evidence="5">3.1.21.-</ecNumber>
    </submittedName>
</protein>
<dbReference type="EC" id="3.1.21.-" evidence="5"/>
<keyword evidence="5" id="KW-0255">Endonuclease</keyword>
<evidence type="ECO:0000256" key="3">
    <source>
        <dbReference type="ARBA" id="ARBA00023125"/>
    </source>
</evidence>
<dbReference type="InterPro" id="IPR044946">
    <property type="entry name" value="Restrct_endonuc_typeI_TRD_sf"/>
</dbReference>
<evidence type="ECO:0000313" key="5">
    <source>
        <dbReference type="EMBL" id="UWD34435.1"/>
    </source>
</evidence>
<keyword evidence="6" id="KW-1185">Reference proteome</keyword>
<evidence type="ECO:0000259" key="4">
    <source>
        <dbReference type="Pfam" id="PF01420"/>
    </source>
</evidence>
<dbReference type="SUPFAM" id="SSF116734">
    <property type="entry name" value="DNA methylase specificity domain"/>
    <property type="match status" value="1"/>
</dbReference>
<dbReference type="InterPro" id="IPR052021">
    <property type="entry name" value="Type-I_RS_S_subunit"/>
</dbReference>
<feature type="domain" description="Type I restriction modification DNA specificity" evidence="4">
    <location>
        <begin position="21"/>
        <end position="156"/>
    </location>
</feature>
<sequence length="181" mass="21147">MQYFLNKTSNGILKDIILEESKSKVQVNEVKNCNGMFPFFTSGSSIFYWKEYFLNGRYCFLSTGGNADVKFYVGKSSYSTDTWCIYSNNNMTDYLYLLLLTIKGEINQKYFQGTGLKHLQKDLLKNKEIYIPTKEELRKFNDIIKPLMDKISQNIKITQKLLYLQKFLLPLLMNGQAEIDD</sequence>
<proteinExistence type="inferred from homology"/>
<dbReference type="Gene3D" id="3.90.220.20">
    <property type="entry name" value="DNA methylase specificity domains"/>
    <property type="match status" value="1"/>
</dbReference>
<dbReference type="PANTHER" id="PTHR30408">
    <property type="entry name" value="TYPE-1 RESTRICTION ENZYME ECOKI SPECIFICITY PROTEIN"/>
    <property type="match status" value="1"/>
</dbReference>
<dbReference type="GO" id="GO:0016787">
    <property type="term" value="F:hydrolase activity"/>
    <property type="evidence" value="ECO:0007669"/>
    <property type="project" value="UniProtKB-KW"/>
</dbReference>
<accession>A0ABY5TW50</accession>
<keyword evidence="5" id="KW-0540">Nuclease</keyword>
<keyword evidence="5" id="KW-0378">Hydrolase</keyword>
<dbReference type="RefSeq" id="WP_051542135.1">
    <property type="nucleotide sequence ID" value="NZ_CP103423.1"/>
</dbReference>
<dbReference type="InterPro" id="IPR000055">
    <property type="entry name" value="Restrct_endonuc_typeI_TRD"/>
</dbReference>
<keyword evidence="2" id="KW-0680">Restriction system</keyword>